<gene>
    <name evidence="1" type="ORF">EDEG_01821</name>
</gene>
<comment type="caution">
    <text evidence="1">The sequence shown here is derived from an EMBL/GenBank/DDBJ whole genome shotgun (WGS) entry which is preliminary data.</text>
</comment>
<reference evidence="2" key="2">
    <citation type="submission" date="2015-07" db="EMBL/GenBank/DDBJ databases">
        <title>Contrasting host-pathogen interactions and genome evolution in two generalist and specialist microsporidian pathogens of mosquitoes.</title>
        <authorList>
            <consortium name="The Broad Institute Genomics Platform"/>
            <consortium name="The Broad Institute Genome Sequencing Center for Infectious Disease"/>
            <person name="Cuomo C.A."/>
            <person name="Sanscrainte N.D."/>
            <person name="Goldberg J.M."/>
            <person name="Heiman D."/>
            <person name="Young S."/>
            <person name="Zeng Q."/>
            <person name="Becnel J.J."/>
            <person name="Birren B.W."/>
        </authorList>
    </citation>
    <scope>NUCLEOTIDE SEQUENCE [LARGE SCALE GENOMIC DNA]</scope>
    <source>
        <strain evidence="2">USNM 41457</strain>
    </source>
</reference>
<accession>J9D8P2</accession>
<organism evidence="1 2">
    <name type="scientific">Edhazardia aedis (strain USNM 41457)</name>
    <name type="common">Microsporidian parasite</name>
    <dbReference type="NCBI Taxonomy" id="1003232"/>
    <lineage>
        <taxon>Eukaryota</taxon>
        <taxon>Fungi</taxon>
        <taxon>Fungi incertae sedis</taxon>
        <taxon>Microsporidia</taxon>
        <taxon>Edhazardia</taxon>
    </lineage>
</organism>
<dbReference type="VEuPathDB" id="MicrosporidiaDB:EDEG_01821"/>
<dbReference type="HOGENOM" id="CLU_1815754_0_0_1"/>
<dbReference type="AlphaFoldDB" id="J9D8P2"/>
<reference evidence="1 2" key="1">
    <citation type="submission" date="2011-08" db="EMBL/GenBank/DDBJ databases">
        <authorList>
            <person name="Liu Z.J."/>
            <person name="Shi F.L."/>
            <person name="Lu J.Q."/>
            <person name="Li M."/>
            <person name="Wang Z.L."/>
        </authorList>
    </citation>
    <scope>NUCLEOTIDE SEQUENCE [LARGE SCALE GENOMIC DNA]</scope>
    <source>
        <strain evidence="1 2">USNM 41457</strain>
    </source>
</reference>
<keyword evidence="2" id="KW-1185">Reference proteome</keyword>
<protein>
    <submittedName>
        <fullName evidence="1">Uncharacterized protein</fullName>
    </submittedName>
</protein>
<proteinExistence type="predicted"/>
<dbReference type="Proteomes" id="UP000003163">
    <property type="component" value="Unassembled WGS sequence"/>
</dbReference>
<dbReference type="InParanoid" id="J9D8P2"/>
<evidence type="ECO:0000313" key="1">
    <source>
        <dbReference type="EMBL" id="EJW03884.1"/>
    </source>
</evidence>
<evidence type="ECO:0000313" key="2">
    <source>
        <dbReference type="Proteomes" id="UP000003163"/>
    </source>
</evidence>
<dbReference type="EMBL" id="AFBI03000028">
    <property type="protein sequence ID" value="EJW03884.1"/>
    <property type="molecule type" value="Genomic_DNA"/>
</dbReference>
<name>J9D8P2_EDHAE</name>
<sequence>MNNNIGRIRKIKKLNYIDLFNILIKQDVVNHIFIGNSTLISLLKSLFYFPSTIHFFTLQSHRSSLLRSYKRRICSQPIIMRQQMEERSQEWSLRTSRRTNPGTRYTSLVNKTLFFPFITFLRQFSWNPGDFGKGIFVSSYEY</sequence>